<dbReference type="EMBL" id="SOSA01000834">
    <property type="protein sequence ID" value="THC88488.1"/>
    <property type="molecule type" value="Genomic_DNA"/>
</dbReference>
<dbReference type="PANTHER" id="PTHR47655:SF1">
    <property type="entry name" value="ZN(II)2CYS6 TRANSCRIPTION FACTOR (EUROFUNG)"/>
    <property type="match status" value="1"/>
</dbReference>
<dbReference type="AlphaFoldDB" id="A0A4S3J3B2"/>
<dbReference type="GO" id="GO:0008270">
    <property type="term" value="F:zinc ion binding"/>
    <property type="evidence" value="ECO:0007669"/>
    <property type="project" value="InterPro"/>
</dbReference>
<keyword evidence="7" id="KW-1185">Reference proteome</keyword>
<dbReference type="GO" id="GO:0003677">
    <property type="term" value="F:DNA binding"/>
    <property type="evidence" value="ECO:0007669"/>
    <property type="project" value="InterPro"/>
</dbReference>
<accession>A0A4S3J3B2</accession>
<dbReference type="InterPro" id="IPR007219">
    <property type="entry name" value="XnlR_reg_dom"/>
</dbReference>
<feature type="domain" description="Xylanolytic transcriptional activator regulatory" evidence="5">
    <location>
        <begin position="19"/>
        <end position="103"/>
    </location>
</feature>
<dbReference type="GO" id="GO:0003700">
    <property type="term" value="F:DNA-binding transcription factor activity"/>
    <property type="evidence" value="ECO:0007669"/>
    <property type="project" value="TreeGrafter"/>
</dbReference>
<evidence type="ECO:0000313" key="6">
    <source>
        <dbReference type="EMBL" id="THC88488.1"/>
    </source>
</evidence>
<evidence type="ECO:0000313" key="7">
    <source>
        <dbReference type="Proteomes" id="UP000308092"/>
    </source>
</evidence>
<dbReference type="CDD" id="cd12148">
    <property type="entry name" value="fungal_TF_MHR"/>
    <property type="match status" value="1"/>
</dbReference>
<dbReference type="VEuPathDB" id="FungiDB:EYZ11_012067"/>
<feature type="compositionally biased region" description="Polar residues" evidence="4">
    <location>
        <begin position="446"/>
        <end position="462"/>
    </location>
</feature>
<reference evidence="6 7" key="1">
    <citation type="submission" date="2019-03" db="EMBL/GenBank/DDBJ databases">
        <title>The genome sequence of a newly discovered highly antifungal drug resistant Aspergillus species, Aspergillus tanneri NIH 1004.</title>
        <authorList>
            <person name="Mounaud S."/>
            <person name="Singh I."/>
            <person name="Joardar V."/>
            <person name="Pakala S."/>
            <person name="Pakala S."/>
            <person name="Venepally P."/>
            <person name="Hoover J."/>
            <person name="Nierman W."/>
            <person name="Chung J."/>
            <person name="Losada L."/>
        </authorList>
    </citation>
    <scope>NUCLEOTIDE SEQUENCE [LARGE SCALE GENOMIC DNA]</scope>
    <source>
        <strain evidence="6 7">NIH1004</strain>
    </source>
</reference>
<evidence type="ECO:0000259" key="5">
    <source>
        <dbReference type="Pfam" id="PF04082"/>
    </source>
</evidence>
<feature type="compositionally biased region" description="Polar residues" evidence="4">
    <location>
        <begin position="378"/>
        <end position="394"/>
    </location>
</feature>
<keyword evidence="3" id="KW-0539">Nucleus</keyword>
<keyword evidence="2" id="KW-0804">Transcription</keyword>
<dbReference type="InterPro" id="IPR052783">
    <property type="entry name" value="Metabolic/Drug-Res_Regulator"/>
</dbReference>
<dbReference type="Pfam" id="PF04082">
    <property type="entry name" value="Fungal_trans"/>
    <property type="match status" value="1"/>
</dbReference>
<dbReference type="STRING" id="1220188.A0A4S3J3B2"/>
<dbReference type="PANTHER" id="PTHR47655">
    <property type="entry name" value="QUINIC ACID UTILIZATION ACTIVATOR"/>
    <property type="match status" value="1"/>
</dbReference>
<feature type="region of interest" description="Disordered" evidence="4">
    <location>
        <begin position="446"/>
        <end position="476"/>
    </location>
</feature>
<evidence type="ECO:0000256" key="2">
    <source>
        <dbReference type="ARBA" id="ARBA00023163"/>
    </source>
</evidence>
<organism evidence="6 7">
    <name type="scientific">Aspergillus tanneri</name>
    <dbReference type="NCBI Taxonomy" id="1220188"/>
    <lineage>
        <taxon>Eukaryota</taxon>
        <taxon>Fungi</taxon>
        <taxon>Dikarya</taxon>
        <taxon>Ascomycota</taxon>
        <taxon>Pezizomycotina</taxon>
        <taxon>Eurotiomycetes</taxon>
        <taxon>Eurotiomycetidae</taxon>
        <taxon>Eurotiales</taxon>
        <taxon>Aspergillaceae</taxon>
        <taxon>Aspergillus</taxon>
        <taxon>Aspergillus subgen. Circumdati</taxon>
    </lineage>
</organism>
<feature type="region of interest" description="Disordered" evidence="4">
    <location>
        <begin position="374"/>
        <end position="394"/>
    </location>
</feature>
<dbReference type="Proteomes" id="UP000308092">
    <property type="component" value="Unassembled WGS sequence"/>
</dbReference>
<proteinExistence type="predicted"/>
<evidence type="ECO:0000256" key="1">
    <source>
        <dbReference type="ARBA" id="ARBA00023015"/>
    </source>
</evidence>
<protein>
    <recommendedName>
        <fullName evidence="5">Xylanolytic transcriptional activator regulatory domain-containing protein</fullName>
    </recommendedName>
</protein>
<name>A0A4S3J3B2_9EURO</name>
<evidence type="ECO:0000256" key="4">
    <source>
        <dbReference type="SAM" id="MobiDB-lite"/>
    </source>
</evidence>
<dbReference type="GO" id="GO:0045944">
    <property type="term" value="P:positive regulation of transcription by RNA polymerase II"/>
    <property type="evidence" value="ECO:0007669"/>
    <property type="project" value="TreeGrafter"/>
</dbReference>
<evidence type="ECO:0000256" key="3">
    <source>
        <dbReference type="ARBA" id="ARBA00023242"/>
    </source>
</evidence>
<comment type="caution">
    <text evidence="6">The sequence shown here is derived from an EMBL/GenBank/DDBJ whole genome shotgun (WGS) entry which is preliminary data.</text>
</comment>
<sequence length="593" mass="66763">MTSPGRSSESIAKTREYYSVSLSLIPSEADRYELGHVQALLLLTLVNIGLEDWTTALLLSGQAVRMAISMGLGAPTDFRLSEERRQGKVVFLGCFVIDSLLSFRLLEEDGLEEWNSWTDILPPAGTKLGNNPPRRGPLLALSCFNRLVELASVLNKISRDAITGVSAHIFAQQLVLELKQWDERLPLGCRLISPESIYPERHSALLPHQTYLCLTYLATLLWLYLRMASYELEMHRSQRAAIEGAKNLLFRALPMISQHIDNFRACGLPPLFEFSLWTLTEQALTLRSKVKYNMFPFGRWVEALLQQTMQLKLAWPIYRTLARKIDYWYHCKDLPETLSYFRSSKAENTPRVAPSSPNNDPFVDTMPTAATCHRDSNTEASVAPQNPPTTSDSSYTSAILGISVPVEEQYMTSKDRIMENTDLYAMLPPEHPLSTPDSSVSKIAMTGKSTSNDRPLLSNNSEFLDHDSSSKGDLSAPGTDIDSIFKDLAYLDTTEWAISREAGLKEFGFIDDSTFHAFCHDPDRLAESQSLVHPPSFEDIWPPPGFFPETFQDSAEDAMEWISGRFYVGLDTRVEHVNANFKMALSLLKYMCL</sequence>
<gene>
    <name evidence="6" type="ORF">EYZ11_012067</name>
</gene>
<dbReference type="GO" id="GO:0006351">
    <property type="term" value="P:DNA-templated transcription"/>
    <property type="evidence" value="ECO:0007669"/>
    <property type="project" value="InterPro"/>
</dbReference>
<keyword evidence="1" id="KW-0805">Transcription regulation</keyword>